<comment type="pathway">
    <text evidence="1 6 7">Amino-acid biosynthesis; L-histidine biosynthesis; L-histidine from 5-phospho-alpha-D-ribose 1-diphosphate: step 6/9.</text>
</comment>
<dbReference type="GO" id="GO:0000105">
    <property type="term" value="P:L-histidine biosynthetic process"/>
    <property type="evidence" value="ECO:0007669"/>
    <property type="project" value="UniProtKB-UniRule"/>
</dbReference>
<evidence type="ECO:0000256" key="4">
    <source>
        <dbReference type="ARBA" id="ARBA00023102"/>
    </source>
</evidence>
<evidence type="ECO:0000256" key="5">
    <source>
        <dbReference type="ARBA" id="ARBA00023239"/>
    </source>
</evidence>
<evidence type="ECO:0000313" key="8">
    <source>
        <dbReference type="EMBL" id="CAA9363078.1"/>
    </source>
</evidence>
<dbReference type="GO" id="GO:0005737">
    <property type="term" value="C:cytoplasm"/>
    <property type="evidence" value="ECO:0007669"/>
    <property type="project" value="UniProtKB-SubCell"/>
</dbReference>
<dbReference type="NCBIfam" id="NF002111">
    <property type="entry name" value="PRK00951.2-1"/>
    <property type="match status" value="1"/>
</dbReference>
<dbReference type="CDD" id="cd07914">
    <property type="entry name" value="IGPD"/>
    <property type="match status" value="1"/>
</dbReference>
<dbReference type="EC" id="4.2.1.19" evidence="6 7"/>
<dbReference type="InterPro" id="IPR000807">
    <property type="entry name" value="ImidazoleglycerolP_deHydtase"/>
</dbReference>
<dbReference type="Pfam" id="PF00475">
    <property type="entry name" value="IGPD"/>
    <property type="match status" value="1"/>
</dbReference>
<dbReference type="PROSITE" id="PS00954">
    <property type="entry name" value="IGP_DEHYDRATASE_1"/>
    <property type="match status" value="1"/>
</dbReference>
<accession>A0A6J4MPD4</accession>
<comment type="subcellular location">
    <subcellularLocation>
        <location evidence="6 7">Cytoplasm</location>
    </subcellularLocation>
</comment>
<dbReference type="NCBIfam" id="NF002110">
    <property type="entry name" value="PRK00951.1-6"/>
    <property type="match status" value="1"/>
</dbReference>
<proteinExistence type="inferred from homology"/>
<dbReference type="NCBIfam" id="NF002114">
    <property type="entry name" value="PRK00951.2-4"/>
    <property type="match status" value="1"/>
</dbReference>
<keyword evidence="4 6" id="KW-0368">Histidine biosynthesis</keyword>
<dbReference type="UniPathway" id="UPA00031">
    <property type="reaction ID" value="UER00011"/>
</dbReference>
<evidence type="ECO:0000256" key="2">
    <source>
        <dbReference type="ARBA" id="ARBA00016664"/>
    </source>
</evidence>
<dbReference type="FunFam" id="3.30.230.40:FF:000003">
    <property type="entry name" value="Imidazoleglycerol-phosphate dehydratase HisB"/>
    <property type="match status" value="1"/>
</dbReference>
<keyword evidence="3 6" id="KW-0028">Amino-acid biosynthesis</keyword>
<gene>
    <name evidence="6" type="primary">hisB</name>
    <name evidence="8" type="ORF">AVDCRST_MAG72-2447</name>
</gene>
<keyword evidence="5 6" id="KW-0456">Lyase</keyword>
<dbReference type="SUPFAM" id="SSF54211">
    <property type="entry name" value="Ribosomal protein S5 domain 2-like"/>
    <property type="match status" value="2"/>
</dbReference>
<evidence type="ECO:0000256" key="6">
    <source>
        <dbReference type="HAMAP-Rule" id="MF_00076"/>
    </source>
</evidence>
<dbReference type="GO" id="GO:0004424">
    <property type="term" value="F:imidazoleglycerol-phosphate dehydratase activity"/>
    <property type="evidence" value="ECO:0007669"/>
    <property type="project" value="UniProtKB-UniRule"/>
</dbReference>
<evidence type="ECO:0000256" key="7">
    <source>
        <dbReference type="RuleBase" id="RU000599"/>
    </source>
</evidence>
<dbReference type="FunFam" id="3.30.230.40:FF:000001">
    <property type="entry name" value="Imidazoleglycerol-phosphate dehydratase HisB"/>
    <property type="match status" value="1"/>
</dbReference>
<protein>
    <recommendedName>
        <fullName evidence="2 6">Imidazoleglycerol-phosphate dehydratase</fullName>
        <shortName evidence="6">IGPD</shortName>
        <ecNumber evidence="6 7">4.2.1.19</ecNumber>
    </recommendedName>
</protein>
<dbReference type="Gene3D" id="3.30.230.40">
    <property type="entry name" value="Imidazole glycerol phosphate dehydratase, domain 1"/>
    <property type="match status" value="2"/>
</dbReference>
<dbReference type="PROSITE" id="PS00955">
    <property type="entry name" value="IGP_DEHYDRATASE_2"/>
    <property type="match status" value="1"/>
</dbReference>
<comment type="similarity">
    <text evidence="6 7">Belongs to the imidazoleglycerol-phosphate dehydratase family.</text>
</comment>
<evidence type="ECO:0000256" key="1">
    <source>
        <dbReference type="ARBA" id="ARBA00005047"/>
    </source>
</evidence>
<dbReference type="AlphaFoldDB" id="A0A6J4MPD4"/>
<organism evidence="8">
    <name type="scientific">uncultured Nocardioidaceae bacterium</name>
    <dbReference type="NCBI Taxonomy" id="253824"/>
    <lineage>
        <taxon>Bacteria</taxon>
        <taxon>Bacillati</taxon>
        <taxon>Actinomycetota</taxon>
        <taxon>Actinomycetes</taxon>
        <taxon>Propionibacteriales</taxon>
        <taxon>Nocardioidaceae</taxon>
        <taxon>environmental samples</taxon>
    </lineage>
</organism>
<dbReference type="HAMAP" id="MF_00076">
    <property type="entry name" value="HisB"/>
    <property type="match status" value="1"/>
</dbReference>
<comment type="catalytic activity">
    <reaction evidence="6 7">
        <text>D-erythro-1-(imidazol-4-yl)glycerol 3-phosphate = 3-(imidazol-4-yl)-2-oxopropyl phosphate + H2O</text>
        <dbReference type="Rhea" id="RHEA:11040"/>
        <dbReference type="ChEBI" id="CHEBI:15377"/>
        <dbReference type="ChEBI" id="CHEBI:57766"/>
        <dbReference type="ChEBI" id="CHEBI:58278"/>
        <dbReference type="EC" id="4.2.1.19"/>
    </reaction>
</comment>
<dbReference type="PANTHER" id="PTHR23133:SF2">
    <property type="entry name" value="IMIDAZOLEGLYCEROL-PHOSPHATE DEHYDRATASE"/>
    <property type="match status" value="1"/>
</dbReference>
<dbReference type="InterPro" id="IPR020568">
    <property type="entry name" value="Ribosomal_Su5_D2-typ_SF"/>
</dbReference>
<dbReference type="InterPro" id="IPR020565">
    <property type="entry name" value="ImidazoleglycerP_deHydtase_CS"/>
</dbReference>
<name>A0A6J4MPD4_9ACTN</name>
<sequence length="215" mass="22845">MSRSKTSPRTSVGRRTARIERATKESKIVLELDLDGTGRAEVATGVGFYDHMLSSLARHALIDLTVAADGDTHVDAHHTVEDTAIVLGEGLREALGDKQGIRRFGDCLVPLDEALVQCAVDVSGRPYCVHTGEPEAQAFVAIGGGDGAAYQGSLTRHVFETLASNAHIALHVRVLSGRDPHHLVEAQFKAVARALRDAIALDPREGGVPSTKGSL</sequence>
<dbReference type="InterPro" id="IPR038494">
    <property type="entry name" value="IGPD_sf"/>
</dbReference>
<reference evidence="8" key="1">
    <citation type="submission" date="2020-02" db="EMBL/GenBank/DDBJ databases">
        <authorList>
            <person name="Meier V. D."/>
        </authorList>
    </citation>
    <scope>NUCLEOTIDE SEQUENCE</scope>
    <source>
        <strain evidence="8">AVDCRST_MAG72</strain>
    </source>
</reference>
<keyword evidence="6" id="KW-0963">Cytoplasm</keyword>
<evidence type="ECO:0000256" key="3">
    <source>
        <dbReference type="ARBA" id="ARBA00022605"/>
    </source>
</evidence>
<dbReference type="PANTHER" id="PTHR23133">
    <property type="entry name" value="IMIDAZOLEGLYCEROL-PHOSPHATE DEHYDRATASE HIS7"/>
    <property type="match status" value="1"/>
</dbReference>
<dbReference type="EMBL" id="CADCUJ010000103">
    <property type="protein sequence ID" value="CAA9363078.1"/>
    <property type="molecule type" value="Genomic_DNA"/>
</dbReference>